<name>A0A2X4WTD2_LEDLE</name>
<gene>
    <name evidence="1" type="ORF">NCTC4824_02990</name>
</gene>
<dbReference type="AlphaFoldDB" id="A0A2X4WTD2"/>
<organism evidence="1 2">
    <name type="scientific">Lederbergia lenta</name>
    <name type="common">Bacillus lentus</name>
    <dbReference type="NCBI Taxonomy" id="1467"/>
    <lineage>
        <taxon>Bacteria</taxon>
        <taxon>Bacillati</taxon>
        <taxon>Bacillota</taxon>
        <taxon>Bacilli</taxon>
        <taxon>Bacillales</taxon>
        <taxon>Bacillaceae</taxon>
        <taxon>Lederbergia</taxon>
    </lineage>
</organism>
<evidence type="ECO:0000313" key="2">
    <source>
        <dbReference type="Proteomes" id="UP000249134"/>
    </source>
</evidence>
<dbReference type="Pfam" id="PF12758">
    <property type="entry name" value="DUF3813"/>
    <property type="match status" value="1"/>
</dbReference>
<dbReference type="InterPro" id="IPR024217">
    <property type="entry name" value="DUF3813"/>
</dbReference>
<dbReference type="Proteomes" id="UP000249134">
    <property type="component" value="Chromosome 1"/>
</dbReference>
<protein>
    <submittedName>
        <fullName evidence="1">Uncharacterized protein yizC</fullName>
    </submittedName>
</protein>
<dbReference type="RefSeq" id="WP_066140555.1">
    <property type="nucleotide sequence ID" value="NZ_CBCSGM010000001.1"/>
</dbReference>
<proteinExistence type="predicted"/>
<keyword evidence="2" id="KW-1185">Reference proteome</keyword>
<dbReference type="STRING" id="1348624.GCA_001591545_02038"/>
<reference evidence="1 2" key="1">
    <citation type="submission" date="2018-06" db="EMBL/GenBank/DDBJ databases">
        <authorList>
            <consortium name="Pathogen Informatics"/>
            <person name="Doyle S."/>
        </authorList>
    </citation>
    <scope>NUCLEOTIDE SEQUENCE [LARGE SCALE GENOMIC DNA]</scope>
    <source>
        <strain evidence="1 2">NCTC4824</strain>
    </source>
</reference>
<dbReference type="KEGG" id="blen:NCTC4824_02990"/>
<accession>A0A2X4WTD2</accession>
<evidence type="ECO:0000313" key="1">
    <source>
        <dbReference type="EMBL" id="SQI60890.1"/>
    </source>
</evidence>
<sequence>MRDRLFEEARRFVEQAQLIASENSDPHDQAKALDIAKNAVSSAFANSTFAQQRQLQEFQHTLDRLS</sequence>
<dbReference type="EMBL" id="LS483476">
    <property type="protein sequence ID" value="SQI60890.1"/>
    <property type="molecule type" value="Genomic_DNA"/>
</dbReference>